<dbReference type="Pfam" id="PF18074">
    <property type="entry name" value="PriA_C"/>
    <property type="match status" value="1"/>
</dbReference>
<evidence type="ECO:0000256" key="9">
    <source>
        <dbReference type="ARBA" id="ARBA00023125"/>
    </source>
</evidence>
<dbReference type="InterPro" id="IPR041222">
    <property type="entry name" value="PriA_3primeBD"/>
</dbReference>
<gene>
    <name evidence="12" type="primary">priA</name>
    <name evidence="14" type="ORF">BSL82_08990</name>
</gene>
<comment type="subunit">
    <text evidence="12">Component of the replication restart primosome.</text>
</comment>
<keyword evidence="10 12" id="KW-0413">Isomerase</keyword>
<dbReference type="NCBIfam" id="NF004070">
    <property type="entry name" value="PRK05580.2-2"/>
    <property type="match status" value="1"/>
</dbReference>
<evidence type="ECO:0000256" key="7">
    <source>
        <dbReference type="ARBA" id="ARBA00022833"/>
    </source>
</evidence>
<dbReference type="InterPro" id="IPR027417">
    <property type="entry name" value="P-loop_NTPase"/>
</dbReference>
<feature type="binding site" evidence="12">
    <location>
        <position position="469"/>
    </location>
    <ligand>
        <name>Zn(2+)</name>
        <dbReference type="ChEBI" id="CHEBI:29105"/>
        <label>2</label>
    </ligand>
</feature>
<dbReference type="InterPro" id="IPR005259">
    <property type="entry name" value="PriA"/>
</dbReference>
<dbReference type="PANTHER" id="PTHR30580:SF0">
    <property type="entry name" value="PRIMOSOMAL PROTEIN N"/>
    <property type="match status" value="1"/>
</dbReference>
<keyword evidence="2 12" id="KW-0235">DNA replication</keyword>
<dbReference type="PANTHER" id="PTHR30580">
    <property type="entry name" value="PRIMOSOMAL PROTEIN N"/>
    <property type="match status" value="1"/>
</dbReference>
<feature type="binding site" evidence="12">
    <location>
        <position position="442"/>
    </location>
    <ligand>
        <name>Zn(2+)</name>
        <dbReference type="ChEBI" id="CHEBI:29105"/>
        <label>1</label>
    </ligand>
</feature>
<feature type="binding site" evidence="12">
    <location>
        <position position="485"/>
    </location>
    <ligand>
        <name>Zn(2+)</name>
        <dbReference type="ChEBI" id="CHEBI:29105"/>
        <label>1</label>
    </ligand>
</feature>
<feature type="binding site" evidence="12">
    <location>
        <position position="451"/>
    </location>
    <ligand>
        <name>Zn(2+)</name>
        <dbReference type="ChEBI" id="CHEBI:29105"/>
        <label>2</label>
    </ligand>
</feature>
<evidence type="ECO:0000256" key="2">
    <source>
        <dbReference type="ARBA" id="ARBA00022705"/>
    </source>
</evidence>
<dbReference type="HAMAP" id="MF_00983">
    <property type="entry name" value="PriA"/>
    <property type="match status" value="1"/>
</dbReference>
<dbReference type="CDD" id="cd18804">
    <property type="entry name" value="SF2_C_priA"/>
    <property type="match status" value="1"/>
</dbReference>
<dbReference type="GO" id="GO:0016887">
    <property type="term" value="F:ATP hydrolysis activity"/>
    <property type="evidence" value="ECO:0007669"/>
    <property type="project" value="RHEA"/>
</dbReference>
<dbReference type="InterPro" id="IPR014001">
    <property type="entry name" value="Helicase_ATP-bd"/>
</dbReference>
<dbReference type="InterPro" id="IPR041236">
    <property type="entry name" value="PriA_C"/>
</dbReference>
<dbReference type="Pfam" id="PF17764">
    <property type="entry name" value="PriA_3primeBD"/>
    <property type="match status" value="1"/>
</dbReference>
<accession>A0A1L3ZUW7</accession>
<dbReference type="InterPro" id="IPR040498">
    <property type="entry name" value="PriA_CRR"/>
</dbReference>
<feature type="binding site" evidence="12">
    <location>
        <position position="454"/>
    </location>
    <ligand>
        <name>Zn(2+)</name>
        <dbReference type="ChEBI" id="CHEBI:29105"/>
        <label>2</label>
    </ligand>
</feature>
<sequence>MSRDTSSGRPGQRSRVRVIVLQQGLGPLDYATPGGRRLEPGQIVQVPLGPRLITGVVWEADRLPATEVDDARLRPVAGVYDLPPLPAPVRRLVEWVADYYLAPHAAVLRMVLASASALDGGRTSIEYRVTGVIPERLTPQRAQALERLQGRQGLVRELATAAEVSDSVIRGLVKAGAIEAVEVALDTRFPPPDPGHAPPLLESGQASAAATLRHAVAARGFQPYLLDGVTGSGKTEVYFEAIAEAVEKGGQALVLVPEIALTEPWLRRFEARFGAPPVAWHSDLRSTERRRAWRAAASGEARVMVGARSALFLPYPDLRLIVVDEAHETSFKQEEGVMYHARDVAVMRAQLQNVPVVLATATPAIETRVQVERGRYAHLELPSRYGGAELPTIEAVDMRRFPPPPGRWLSPPLVRALEETLGRGDQALLFLNRRGYAPLTLCRTCGHRIECPNCTAWMVEHRLLRRLQCHQCGHSMPVPDACPECQSEGTLVACGPGVERIADEIAAILPDARTAIVASDTIWSPAKAAALVSSVEAHEIDLLIGTQLVTKGYHFPDLTLVGVVDADLGLGGGDLRASERTFQQIQQVAGRAGRGQKPGRVLLQTHQPEAPVIEALVSGDSEGFYAAETESRRRHAMPPYGRLAGIIVSSEDQREAAAAARMIGAAAPRIEGLTVLGPAPAPLALLRGRHRQRLLVHAPRNLDVQSAIRGWLGELEWPRGVRVAVDVDPYSFV</sequence>
<dbReference type="SMART" id="SM00487">
    <property type="entry name" value="DEXDc"/>
    <property type="match status" value="1"/>
</dbReference>
<dbReference type="EMBL" id="CP018221">
    <property type="protein sequence ID" value="API59431.1"/>
    <property type="molecule type" value="Genomic_DNA"/>
</dbReference>
<keyword evidence="5 12" id="KW-0378">Hydrolase</keyword>
<keyword evidence="3 12" id="KW-0479">Metal-binding</keyword>
<keyword evidence="15" id="KW-1185">Reference proteome</keyword>
<keyword evidence="8 12" id="KW-0067">ATP-binding</keyword>
<comment type="catalytic activity">
    <reaction evidence="11 12">
        <text>ATP + H2O = ADP + phosphate + H(+)</text>
        <dbReference type="Rhea" id="RHEA:13065"/>
        <dbReference type="ChEBI" id="CHEBI:15377"/>
        <dbReference type="ChEBI" id="CHEBI:15378"/>
        <dbReference type="ChEBI" id="CHEBI:30616"/>
        <dbReference type="ChEBI" id="CHEBI:43474"/>
        <dbReference type="ChEBI" id="CHEBI:456216"/>
        <dbReference type="EC" id="5.6.2.4"/>
    </reaction>
</comment>
<dbReference type="Gene3D" id="3.40.1440.60">
    <property type="entry name" value="PriA, 3(prime) DNA-binding domain"/>
    <property type="match status" value="1"/>
</dbReference>
<keyword evidence="7 12" id="KW-0862">Zinc</keyword>
<evidence type="ECO:0000256" key="6">
    <source>
        <dbReference type="ARBA" id="ARBA00022806"/>
    </source>
</evidence>
<dbReference type="RefSeq" id="WP_072596995.1">
    <property type="nucleotide sequence ID" value="NZ_CP018221.1"/>
</dbReference>
<evidence type="ECO:0000256" key="10">
    <source>
        <dbReference type="ARBA" id="ARBA00023235"/>
    </source>
</evidence>
<dbReference type="GO" id="GO:0003677">
    <property type="term" value="F:DNA binding"/>
    <property type="evidence" value="ECO:0007669"/>
    <property type="project" value="UniProtKB-UniRule"/>
</dbReference>
<dbReference type="GO" id="GO:0006269">
    <property type="term" value="P:DNA replication, synthesis of primer"/>
    <property type="evidence" value="ECO:0007669"/>
    <property type="project" value="UniProtKB-KW"/>
</dbReference>
<evidence type="ECO:0000256" key="3">
    <source>
        <dbReference type="ARBA" id="ARBA00022723"/>
    </source>
</evidence>
<dbReference type="GO" id="GO:0006302">
    <property type="term" value="P:double-strand break repair"/>
    <property type="evidence" value="ECO:0007669"/>
    <property type="project" value="InterPro"/>
</dbReference>
<dbReference type="EC" id="5.6.2.4" evidence="12"/>
<evidence type="ECO:0000256" key="11">
    <source>
        <dbReference type="ARBA" id="ARBA00048988"/>
    </source>
</evidence>
<keyword evidence="6 12" id="KW-0347">Helicase</keyword>
<dbReference type="GO" id="GO:1990077">
    <property type="term" value="C:primosome complex"/>
    <property type="evidence" value="ECO:0007669"/>
    <property type="project" value="UniProtKB-UniRule"/>
</dbReference>
<keyword evidence="9 12" id="KW-0238">DNA-binding</keyword>
<dbReference type="NCBIfam" id="TIGR00595">
    <property type="entry name" value="priA"/>
    <property type="match status" value="1"/>
</dbReference>
<dbReference type="Pfam" id="PF18319">
    <property type="entry name" value="Zn_ribbon_PriA"/>
    <property type="match status" value="1"/>
</dbReference>
<feature type="binding site" evidence="12">
    <location>
        <position position="472"/>
    </location>
    <ligand>
        <name>Zn(2+)</name>
        <dbReference type="ChEBI" id="CHEBI:29105"/>
        <label>2</label>
    </ligand>
</feature>
<evidence type="ECO:0000313" key="15">
    <source>
        <dbReference type="Proteomes" id="UP000182063"/>
    </source>
</evidence>
<evidence type="ECO:0000256" key="12">
    <source>
        <dbReference type="HAMAP-Rule" id="MF_00983"/>
    </source>
</evidence>
<dbReference type="PROSITE" id="PS51192">
    <property type="entry name" value="HELICASE_ATP_BIND_1"/>
    <property type="match status" value="1"/>
</dbReference>
<evidence type="ECO:0000256" key="1">
    <source>
        <dbReference type="ARBA" id="ARBA00022515"/>
    </source>
</evidence>
<dbReference type="GO" id="GO:0005524">
    <property type="term" value="F:ATP binding"/>
    <property type="evidence" value="ECO:0007669"/>
    <property type="project" value="UniProtKB-UniRule"/>
</dbReference>
<dbReference type="AlphaFoldDB" id="A0A1L3ZUW7"/>
<keyword evidence="1 12" id="KW-0639">Primosome</keyword>
<protein>
    <recommendedName>
        <fullName evidence="12">Replication restart protein PriA</fullName>
    </recommendedName>
    <alternativeName>
        <fullName evidence="12">ATP-dependent DNA helicase PriA</fullName>
        <ecNumber evidence="12">5.6.2.4</ecNumber>
    </alternativeName>
    <alternativeName>
        <fullName evidence="12">DNA 3'-5' helicase PriA</fullName>
    </alternativeName>
</protein>
<comment type="catalytic activity">
    <reaction evidence="12">
        <text>Couples ATP hydrolysis with the unwinding of duplex DNA by translocating in the 3'-5' direction.</text>
        <dbReference type="EC" id="5.6.2.4"/>
    </reaction>
</comment>
<evidence type="ECO:0000256" key="5">
    <source>
        <dbReference type="ARBA" id="ARBA00022801"/>
    </source>
</evidence>
<keyword evidence="4 12" id="KW-0547">Nucleotide-binding</keyword>
<dbReference type="InterPro" id="IPR042115">
    <property type="entry name" value="PriA_3primeBD_sf"/>
</dbReference>
<comment type="function">
    <text evidence="12">Initiates the restart of stalled replication forks, which reloads the replicative helicase on sites other than the origin of replication. Recognizes and binds to abandoned replication forks and remodels them to uncover a helicase loading site. Promotes assembly of the primosome at these replication forks.</text>
</comment>
<proteinExistence type="inferred from homology"/>
<dbReference type="Pfam" id="PF00270">
    <property type="entry name" value="DEAD"/>
    <property type="match status" value="1"/>
</dbReference>
<dbReference type="InterPro" id="IPR011545">
    <property type="entry name" value="DEAD/DEAH_box_helicase_dom"/>
</dbReference>
<organism evidence="14 15">
    <name type="scientific">Tardibacter chloracetimidivorans</name>
    <dbReference type="NCBI Taxonomy" id="1921510"/>
    <lineage>
        <taxon>Bacteria</taxon>
        <taxon>Pseudomonadati</taxon>
        <taxon>Pseudomonadota</taxon>
        <taxon>Alphaproteobacteria</taxon>
        <taxon>Sphingomonadales</taxon>
        <taxon>Sphingomonadaceae</taxon>
        <taxon>Tardibacter</taxon>
    </lineage>
</organism>
<evidence type="ECO:0000256" key="4">
    <source>
        <dbReference type="ARBA" id="ARBA00022741"/>
    </source>
</evidence>
<dbReference type="Gene3D" id="3.40.50.300">
    <property type="entry name" value="P-loop containing nucleotide triphosphate hydrolases"/>
    <property type="match status" value="2"/>
</dbReference>
<comment type="cofactor">
    <cofactor evidence="12">
        <name>Zn(2+)</name>
        <dbReference type="ChEBI" id="CHEBI:29105"/>
    </cofactor>
    <text evidence="12">Binds 2 zinc ions per subunit.</text>
</comment>
<comment type="similarity">
    <text evidence="12">Belongs to the helicase family. PriA subfamily.</text>
</comment>
<dbReference type="FunFam" id="3.40.50.300:FF:000489">
    <property type="entry name" value="Primosome assembly protein PriA"/>
    <property type="match status" value="1"/>
</dbReference>
<dbReference type="GO" id="GO:0043138">
    <property type="term" value="F:3'-5' DNA helicase activity"/>
    <property type="evidence" value="ECO:0007669"/>
    <property type="project" value="UniProtKB-EC"/>
</dbReference>
<evidence type="ECO:0000259" key="13">
    <source>
        <dbReference type="PROSITE" id="PS51192"/>
    </source>
</evidence>
<dbReference type="GO" id="GO:0006270">
    <property type="term" value="P:DNA replication initiation"/>
    <property type="evidence" value="ECO:0007669"/>
    <property type="project" value="TreeGrafter"/>
</dbReference>
<dbReference type="SUPFAM" id="SSF52540">
    <property type="entry name" value="P-loop containing nucleoside triphosphate hydrolases"/>
    <property type="match status" value="1"/>
</dbReference>
<feature type="domain" description="Helicase ATP-binding" evidence="13">
    <location>
        <begin position="215"/>
        <end position="381"/>
    </location>
</feature>
<dbReference type="GO" id="GO:0008270">
    <property type="term" value="F:zinc ion binding"/>
    <property type="evidence" value="ECO:0007669"/>
    <property type="project" value="UniProtKB-UniRule"/>
</dbReference>
<dbReference type="STRING" id="1921510.BSL82_08990"/>
<dbReference type="GO" id="GO:0006310">
    <property type="term" value="P:DNA recombination"/>
    <property type="evidence" value="ECO:0007669"/>
    <property type="project" value="InterPro"/>
</dbReference>
<reference evidence="15" key="1">
    <citation type="submission" date="2016-11" db="EMBL/GenBank/DDBJ databases">
        <title>Complete Genome Sequence of alachlor-degrading Sphingomonas sp. strain JJ-A5.</title>
        <authorList>
            <person name="Lee H."/>
            <person name="Ka J.-O."/>
        </authorList>
    </citation>
    <scope>NUCLEOTIDE SEQUENCE [LARGE SCALE GENOMIC DNA]</scope>
    <source>
        <strain evidence="15">JJ-A5</strain>
    </source>
</reference>
<dbReference type="Proteomes" id="UP000182063">
    <property type="component" value="Chromosome"/>
</dbReference>
<evidence type="ECO:0000313" key="14">
    <source>
        <dbReference type="EMBL" id="API59431.1"/>
    </source>
</evidence>
<dbReference type="KEGG" id="sphj:BSL82_08990"/>
<feature type="binding site" evidence="12">
    <location>
        <position position="482"/>
    </location>
    <ligand>
        <name>Zn(2+)</name>
        <dbReference type="ChEBI" id="CHEBI:29105"/>
        <label>1</label>
    </ligand>
</feature>
<evidence type="ECO:0000256" key="8">
    <source>
        <dbReference type="ARBA" id="ARBA00022840"/>
    </source>
</evidence>
<feature type="binding site" evidence="12">
    <location>
        <position position="445"/>
    </location>
    <ligand>
        <name>Zn(2+)</name>
        <dbReference type="ChEBI" id="CHEBI:29105"/>
        <label>1</label>
    </ligand>
</feature>
<name>A0A1L3ZUW7_9SPHN</name>
<dbReference type="OrthoDB" id="9759544at2"/>